<keyword evidence="4" id="KW-1185">Reference proteome</keyword>
<dbReference type="OrthoDB" id="9812811at2"/>
<sequence length="153" mass="16917">MTQPIALGTLLPDVTLKDQDGNDVTLSALRGKKVLLSFHPLAWTPICRDQMQGLENAYDAIEASGVVPLGLSVDSVPCKKAWADSMGLKRLRVLADFWPHGGFAQSLGLFRERQGFSERANLLVDQEGKAAWLKVYEIKTLPDLDEVLSVLRR</sequence>
<dbReference type="PANTHER" id="PTHR43110">
    <property type="entry name" value="THIOL PEROXIDASE"/>
    <property type="match status" value="1"/>
</dbReference>
<feature type="domain" description="Thioredoxin" evidence="2">
    <location>
        <begin position="5"/>
        <end position="153"/>
    </location>
</feature>
<dbReference type="GO" id="GO:0016209">
    <property type="term" value="F:antioxidant activity"/>
    <property type="evidence" value="ECO:0007669"/>
    <property type="project" value="InterPro"/>
</dbReference>
<dbReference type="eggNOG" id="COG1225">
    <property type="taxonomic scope" value="Bacteria"/>
</dbReference>
<dbReference type="SUPFAM" id="SSF52833">
    <property type="entry name" value="Thioredoxin-like"/>
    <property type="match status" value="1"/>
</dbReference>
<evidence type="ECO:0000259" key="2">
    <source>
        <dbReference type="PROSITE" id="PS51352"/>
    </source>
</evidence>
<evidence type="ECO:0000313" key="3">
    <source>
        <dbReference type="EMBL" id="EFQ23430.1"/>
    </source>
</evidence>
<name>E3CWY0_9BACT</name>
<dbReference type="AlphaFoldDB" id="E3CWY0"/>
<dbReference type="HOGENOM" id="CLU_042529_14_2_0"/>
<dbReference type="Proteomes" id="UP000005096">
    <property type="component" value="Chromosome"/>
</dbReference>
<dbReference type="RefSeq" id="WP_006300613.1">
    <property type="nucleotide sequence ID" value="NZ_CM001022.1"/>
</dbReference>
<proteinExistence type="predicted"/>
<dbReference type="EMBL" id="CM001022">
    <property type="protein sequence ID" value="EFQ23430.1"/>
    <property type="molecule type" value="Genomic_DNA"/>
</dbReference>
<evidence type="ECO:0000313" key="4">
    <source>
        <dbReference type="Proteomes" id="UP000005096"/>
    </source>
</evidence>
<dbReference type="STRING" id="584708.Apau_1003"/>
<evidence type="ECO:0000256" key="1">
    <source>
        <dbReference type="ARBA" id="ARBA00023284"/>
    </source>
</evidence>
<dbReference type="InterPro" id="IPR013766">
    <property type="entry name" value="Thioredoxin_domain"/>
</dbReference>
<dbReference type="PaxDb" id="584708-Apau_1003"/>
<dbReference type="Pfam" id="PF00578">
    <property type="entry name" value="AhpC-TSA"/>
    <property type="match status" value="1"/>
</dbReference>
<dbReference type="InterPro" id="IPR036249">
    <property type="entry name" value="Thioredoxin-like_sf"/>
</dbReference>
<dbReference type="GO" id="GO:0016491">
    <property type="term" value="F:oxidoreductase activity"/>
    <property type="evidence" value="ECO:0007669"/>
    <property type="project" value="InterPro"/>
</dbReference>
<dbReference type="InterPro" id="IPR000866">
    <property type="entry name" value="AhpC/TSA"/>
</dbReference>
<keyword evidence="1" id="KW-0676">Redox-active center</keyword>
<protein>
    <submittedName>
        <fullName evidence="3">Alkyl hydroperoxide reductase/ Thiol specific antioxidant/ Mal allergen</fullName>
    </submittedName>
</protein>
<organism evidence="3 4">
    <name type="scientific">Aminomonas paucivorans DSM 12260</name>
    <dbReference type="NCBI Taxonomy" id="584708"/>
    <lineage>
        <taxon>Bacteria</taxon>
        <taxon>Thermotogati</taxon>
        <taxon>Synergistota</taxon>
        <taxon>Synergistia</taxon>
        <taxon>Synergistales</taxon>
        <taxon>Synergistaceae</taxon>
        <taxon>Aminomonas</taxon>
    </lineage>
</organism>
<dbReference type="PANTHER" id="PTHR43110:SF1">
    <property type="entry name" value="THIOL PEROXIDASE"/>
    <property type="match status" value="1"/>
</dbReference>
<dbReference type="InterPro" id="IPR050455">
    <property type="entry name" value="Tpx_Peroxidase_subfamily"/>
</dbReference>
<accession>E3CWY0</accession>
<dbReference type="PROSITE" id="PS51352">
    <property type="entry name" value="THIOREDOXIN_2"/>
    <property type="match status" value="1"/>
</dbReference>
<reference evidence="3 4" key="1">
    <citation type="journal article" date="2010" name="Stand. Genomic Sci.">
        <title>Non-contiguous finished genome sequence of Aminomonas paucivorans type strain (GLU-3).</title>
        <authorList>
            <person name="Pitluck S."/>
            <person name="Yasawong M."/>
            <person name="Held B."/>
            <person name="Lapidus A."/>
            <person name="Nolan M."/>
            <person name="Copeland A."/>
            <person name="Lucas S."/>
            <person name="Del Rio T.G."/>
            <person name="Tice H."/>
            <person name="Cheng J.F."/>
            <person name="Chertkov O."/>
            <person name="Goodwin L."/>
            <person name="Tapia R."/>
            <person name="Han C."/>
            <person name="Liolios K."/>
            <person name="Ivanova N."/>
            <person name="Mavromatis K."/>
            <person name="Ovchinnikova G."/>
            <person name="Pati A."/>
            <person name="Chen A."/>
            <person name="Palaniappan K."/>
            <person name="Land M."/>
            <person name="Hauser L."/>
            <person name="Chang Y.J."/>
            <person name="Jeffries C.D."/>
            <person name="Pukall R."/>
            <person name="Spring S."/>
            <person name="Rohde M."/>
            <person name="Sikorski J."/>
            <person name="Goker M."/>
            <person name="Woyke T."/>
            <person name="Bristow J."/>
            <person name="Eisen J.A."/>
            <person name="Markowitz V."/>
            <person name="Hugenholtz P."/>
            <person name="Kyrpides N.C."/>
            <person name="Klenk H.P."/>
        </authorList>
    </citation>
    <scope>NUCLEOTIDE SEQUENCE [LARGE SCALE GENOMIC DNA]</scope>
    <source>
        <strain evidence="3 4">DSM 12260</strain>
    </source>
</reference>
<dbReference type="Gene3D" id="3.40.30.10">
    <property type="entry name" value="Glutaredoxin"/>
    <property type="match status" value="1"/>
</dbReference>
<gene>
    <name evidence="3" type="ORF">Apau_1003</name>
</gene>